<dbReference type="Proteomes" id="UP000009256">
    <property type="component" value="Chromosome"/>
</dbReference>
<sequence>MTKLVLKLQSTLKKLQKNNRGEGLLAFLGLIVIIVVILGVIYLIAPGTFTSIINKVFDKINSWF</sequence>
<dbReference type="STRING" id="632335.Calkr_2112"/>
<protein>
    <submittedName>
        <fullName evidence="2">Uncharacterized protein</fullName>
    </submittedName>
</protein>
<evidence type="ECO:0000256" key="1">
    <source>
        <dbReference type="SAM" id="Phobius"/>
    </source>
</evidence>
<dbReference type="HOGENOM" id="CLU_2859231_0_0_9"/>
<reference evidence="2 3" key="2">
    <citation type="journal article" date="2011" name="J. Bacteriol.">
        <title>Complete genome sequences for the anaerobic, extremely thermophilic plant biomass-degrading bacteria Caldicellulosiruptor hydrothermalis, Caldicellulosiruptor kristjanssonii, Caldicellulosiruptor kronotskyensis, Caldicellulosiruptor owensenis, and Caldicellulosiruptor lactoaceticus.</title>
        <authorList>
            <person name="Blumer-Schuette S.E."/>
            <person name="Ozdemir I."/>
            <person name="Mistry D."/>
            <person name="Lucas S."/>
            <person name="Lapidus A."/>
            <person name="Cheng J.F."/>
            <person name="Goodwin L.A."/>
            <person name="Pitluck S."/>
            <person name="Land M.L."/>
            <person name="Hauser L.J."/>
            <person name="Woyke T."/>
            <person name="Mikhailova N."/>
            <person name="Pati A."/>
            <person name="Kyrpides N.C."/>
            <person name="Ivanova N."/>
            <person name="Detter J.C."/>
            <person name="Walston-Davenport K."/>
            <person name="Han S."/>
            <person name="Adams M.W."/>
            <person name="Kelly R.M."/>
        </authorList>
    </citation>
    <scope>NUCLEOTIDE SEQUENCE [LARGE SCALE GENOMIC DNA]</scope>
    <source>
        <strain evidence="3">ATCC 700853 / DSM 12137 / I77R1B</strain>
    </source>
</reference>
<evidence type="ECO:0000313" key="3">
    <source>
        <dbReference type="Proteomes" id="UP000009256"/>
    </source>
</evidence>
<proteinExistence type="predicted"/>
<keyword evidence="1" id="KW-0472">Membrane</keyword>
<dbReference type="KEGG" id="cki:Calkr_2112"/>
<dbReference type="AlphaFoldDB" id="E4S5R9"/>
<keyword evidence="3" id="KW-1185">Reference proteome</keyword>
<keyword evidence="1" id="KW-1133">Transmembrane helix</keyword>
<reference key="1">
    <citation type="submission" date="2010-11" db="EMBL/GenBank/DDBJ databases">
        <title>Complete sequence of chromosome of Caldicellulosiruptor kristjanssonii 177R1B.</title>
        <authorList>
            <consortium name="US DOE Joint Genome Institute"/>
            <person name="Lucas S."/>
            <person name="Copeland A."/>
            <person name="Lapidus A."/>
            <person name="Cheng J.-F."/>
            <person name="Bruce D."/>
            <person name="Goodwin L."/>
            <person name="Pitluck S."/>
            <person name="Davenport K."/>
            <person name="Detter J.C."/>
            <person name="Han C."/>
            <person name="Tapia R."/>
            <person name="Land M."/>
            <person name="Hauser L."/>
            <person name="Jeffries C."/>
            <person name="Kyrpides N."/>
            <person name="Ivanova N."/>
            <person name="Mikhailova N."/>
            <person name="Blumer-Schuette S.E."/>
            <person name="Kelly R.M."/>
            <person name="Woyke T."/>
        </authorList>
    </citation>
    <scope>NUCLEOTIDE SEQUENCE</scope>
    <source>
        <strain>177R1B</strain>
    </source>
</reference>
<evidence type="ECO:0000313" key="2">
    <source>
        <dbReference type="EMBL" id="ADQ41579.1"/>
    </source>
</evidence>
<keyword evidence="1" id="KW-0812">Transmembrane</keyword>
<accession>E4S5R9</accession>
<feature type="transmembrane region" description="Helical" evidence="1">
    <location>
        <begin position="21"/>
        <end position="45"/>
    </location>
</feature>
<organism evidence="2 3">
    <name type="scientific">Caldicellulosiruptor acetigenus (strain ATCC 700853 / DSM 12137 / I77R1B)</name>
    <name type="common">Caldicellulosiruptor kristjanssonii</name>
    <dbReference type="NCBI Taxonomy" id="632335"/>
    <lineage>
        <taxon>Bacteria</taxon>
        <taxon>Bacillati</taxon>
        <taxon>Bacillota</taxon>
        <taxon>Bacillota incertae sedis</taxon>
        <taxon>Caldicellulosiruptorales</taxon>
        <taxon>Caldicellulosiruptoraceae</taxon>
        <taxon>Caldicellulosiruptor</taxon>
    </lineage>
</organism>
<gene>
    <name evidence="2" type="ordered locus">Calkr_2112</name>
</gene>
<dbReference type="EMBL" id="CP002326">
    <property type="protein sequence ID" value="ADQ41579.1"/>
    <property type="molecule type" value="Genomic_DNA"/>
</dbReference>
<name>E4S5R9_CALA7</name>
<dbReference type="RefSeq" id="WP_013433300.1">
    <property type="nucleotide sequence ID" value="NC_014721.1"/>
</dbReference>